<evidence type="ECO:0000256" key="7">
    <source>
        <dbReference type="ARBA" id="ARBA00022801"/>
    </source>
</evidence>
<dbReference type="FunFam" id="3.40.50.300:FF:000097">
    <property type="entry name" value="Regulator of nonsense transcripts 1"/>
    <property type="match status" value="1"/>
</dbReference>
<keyword evidence="8" id="KW-0347">Helicase</keyword>
<feature type="domain" description="DNA2/NAM7 helicase helicase" evidence="12">
    <location>
        <begin position="473"/>
        <end position="547"/>
    </location>
</feature>
<feature type="compositionally biased region" description="Basic and acidic residues" evidence="11">
    <location>
        <begin position="12"/>
        <end position="26"/>
    </location>
</feature>
<keyword evidence="10" id="KW-0067">ATP-binding</keyword>
<protein>
    <submittedName>
        <fullName evidence="14">Regulator of nonsense transcripts 1</fullName>
    </submittedName>
</protein>
<evidence type="ECO:0000256" key="11">
    <source>
        <dbReference type="SAM" id="MobiDB-lite"/>
    </source>
</evidence>
<evidence type="ECO:0000256" key="5">
    <source>
        <dbReference type="ARBA" id="ARBA00022741"/>
    </source>
</evidence>
<evidence type="ECO:0000256" key="9">
    <source>
        <dbReference type="ARBA" id="ARBA00022833"/>
    </source>
</evidence>
<dbReference type="GO" id="GO:0005737">
    <property type="term" value="C:cytoplasm"/>
    <property type="evidence" value="ECO:0007669"/>
    <property type="project" value="UniProtKB-SubCell"/>
</dbReference>
<dbReference type="SUPFAM" id="SSF52540">
    <property type="entry name" value="P-loop containing nucleoside triphosphate hydrolases"/>
    <property type="match status" value="1"/>
</dbReference>
<keyword evidence="7" id="KW-0378">Hydrolase</keyword>
<evidence type="ECO:0000259" key="13">
    <source>
        <dbReference type="Pfam" id="PF13087"/>
    </source>
</evidence>
<evidence type="ECO:0000256" key="8">
    <source>
        <dbReference type="ARBA" id="ARBA00022806"/>
    </source>
</evidence>
<dbReference type="InterPro" id="IPR041679">
    <property type="entry name" value="DNA2/NAM7-like_C"/>
</dbReference>
<keyword evidence="9" id="KW-0862">Zinc</keyword>
<dbReference type="GO" id="GO:0016787">
    <property type="term" value="F:hydrolase activity"/>
    <property type="evidence" value="ECO:0007669"/>
    <property type="project" value="UniProtKB-KW"/>
</dbReference>
<dbReference type="Pfam" id="PF13087">
    <property type="entry name" value="AAA_12"/>
    <property type="match status" value="1"/>
</dbReference>
<dbReference type="GO" id="GO:0005524">
    <property type="term" value="F:ATP binding"/>
    <property type="evidence" value="ECO:0007669"/>
    <property type="project" value="UniProtKB-KW"/>
</dbReference>
<dbReference type="PANTHER" id="PTHR10887:SF364">
    <property type="entry name" value="REGULATOR OF NONSENSE TRANSCRIPTS 1"/>
    <property type="match status" value="1"/>
</dbReference>
<keyword evidence="6" id="KW-0863">Zinc-finger</keyword>
<dbReference type="InterPro" id="IPR047187">
    <property type="entry name" value="SF1_C_Upf1"/>
</dbReference>
<reference evidence="14" key="1">
    <citation type="submission" date="2019-03" db="EMBL/GenBank/DDBJ databases">
        <title>Improved annotation for the trematode Fasciola hepatica.</title>
        <authorList>
            <person name="Choi Y.-J."/>
            <person name="Martin J."/>
            <person name="Mitreva M."/>
        </authorList>
    </citation>
    <scope>NUCLEOTIDE SEQUENCE [LARGE SCALE GENOMIC DNA]</scope>
</reference>
<keyword evidence="5" id="KW-0547">Nucleotide-binding</keyword>
<accession>A0A4E0RA02</accession>
<evidence type="ECO:0000259" key="12">
    <source>
        <dbReference type="Pfam" id="PF13086"/>
    </source>
</evidence>
<dbReference type="EMBL" id="JXXN02002516">
    <property type="protein sequence ID" value="THD22801.1"/>
    <property type="molecule type" value="Genomic_DNA"/>
</dbReference>
<feature type="region of interest" description="Disordered" evidence="11">
    <location>
        <begin position="1"/>
        <end position="39"/>
    </location>
</feature>
<feature type="compositionally biased region" description="Polar residues" evidence="11">
    <location>
        <begin position="27"/>
        <end position="39"/>
    </location>
</feature>
<dbReference type="PANTHER" id="PTHR10887">
    <property type="entry name" value="DNA2/NAM7 HELICASE FAMILY"/>
    <property type="match status" value="1"/>
</dbReference>
<organism evidence="14 15">
    <name type="scientific">Fasciola hepatica</name>
    <name type="common">Liver fluke</name>
    <dbReference type="NCBI Taxonomy" id="6192"/>
    <lineage>
        <taxon>Eukaryota</taxon>
        <taxon>Metazoa</taxon>
        <taxon>Spiralia</taxon>
        <taxon>Lophotrochozoa</taxon>
        <taxon>Platyhelminthes</taxon>
        <taxon>Trematoda</taxon>
        <taxon>Digenea</taxon>
        <taxon>Plagiorchiida</taxon>
        <taxon>Echinostomata</taxon>
        <taxon>Echinostomatoidea</taxon>
        <taxon>Fasciolidae</taxon>
        <taxon>Fasciola</taxon>
    </lineage>
</organism>
<evidence type="ECO:0000256" key="2">
    <source>
        <dbReference type="ARBA" id="ARBA00007913"/>
    </source>
</evidence>
<evidence type="ECO:0000313" key="14">
    <source>
        <dbReference type="EMBL" id="THD22801.1"/>
    </source>
</evidence>
<name>A0A4E0RA02_FASHE</name>
<evidence type="ECO:0000313" key="15">
    <source>
        <dbReference type="Proteomes" id="UP000230066"/>
    </source>
</evidence>
<dbReference type="Gene3D" id="2.40.30.230">
    <property type="match status" value="1"/>
</dbReference>
<sequence>MGNLWSKIIGNKKREQQQTENHRVQQRESSGFTVTLPTGTRRSVGYGAYSGQPVHRLSERFANLHLESPSKEPFDAAYSHCREYNLEFLHRYSVATREPCSSVEPRFIRPNFHSAIANNFSHKSPDAGVARDGNHLKAVVTRNSESKEVTAKKEDLRKPPTLEKTSIVKPARLRYLDLKEYTMTFRSLIELEAEYEKQMIELQKVRNIEIRWDKQSGSKALAYFKPSEINDSEMEFTLGKRYLLSPAIPVSSEESIECELVQTPNDFNEDYCLRILKAANLPTECHTFIIKASWCYVTYQRMLNALVHIQSGSISPILSECLCGKRTNFSAPLSEPLPKTYTIPSVKRLDHSQELAIETGLTKLVCLIQGPPGTGKTITSTCLIYHLHRITGAKVIALAPSNTAVDNLCMRLAQTGLNVVRLCASARETPSNLPKELMVHVKAGQINPELARLEKQHDLGDLKPGAELKHYLKLKKNTEIRVLQEADVICCTCVMAADVRMESVNFTNVLIDECGQALEPECLIPISRDVSRLVLVGDQCQLGPVVQCPEAVKAGLDRSLFERLHMLGAPFVRLETQYRMHPELVRFSSRVFYDNQIQSGVTALDRRGCPRFRWPSSDIPTFFYSVESEEQLAPNGVSYWNPEEAKAVKAIICKFIDQGVNPSEIGVIAPYVGQKTYLIRQLASVANRRNQGVEVSSVDGYQGREKNYIILSCVRSNRNRNVGFLNDPRRLNVALTRARYGLIIIGNPDPLWNELLHFYHDQNLLVKGSIDSLQRAALISRKPKVPYAYERRIEWPA</sequence>
<dbReference type="GO" id="GO:0008270">
    <property type="term" value="F:zinc ion binding"/>
    <property type="evidence" value="ECO:0007669"/>
    <property type="project" value="UniProtKB-KW"/>
</dbReference>
<keyword evidence="4" id="KW-0479">Metal-binding</keyword>
<feature type="domain" description="DNA2/NAM7 helicase-like C-terminal" evidence="13">
    <location>
        <begin position="556"/>
        <end position="748"/>
    </location>
</feature>
<dbReference type="GO" id="GO:0000184">
    <property type="term" value="P:nuclear-transcribed mRNA catabolic process, nonsense-mediated decay"/>
    <property type="evidence" value="ECO:0007669"/>
    <property type="project" value="TreeGrafter"/>
</dbReference>
<evidence type="ECO:0000256" key="10">
    <source>
        <dbReference type="ARBA" id="ARBA00022840"/>
    </source>
</evidence>
<evidence type="ECO:0000256" key="1">
    <source>
        <dbReference type="ARBA" id="ARBA00004496"/>
    </source>
</evidence>
<evidence type="ECO:0000256" key="3">
    <source>
        <dbReference type="ARBA" id="ARBA00022490"/>
    </source>
</evidence>
<dbReference type="Proteomes" id="UP000230066">
    <property type="component" value="Unassembled WGS sequence"/>
</dbReference>
<dbReference type="CDD" id="cd18039">
    <property type="entry name" value="DEXXQc_UPF1"/>
    <property type="match status" value="1"/>
</dbReference>
<comment type="subcellular location">
    <subcellularLocation>
        <location evidence="1">Cytoplasm</location>
    </subcellularLocation>
</comment>
<dbReference type="GO" id="GO:0003724">
    <property type="term" value="F:RNA helicase activity"/>
    <property type="evidence" value="ECO:0007669"/>
    <property type="project" value="TreeGrafter"/>
</dbReference>
<dbReference type="Gene3D" id="3.40.50.300">
    <property type="entry name" value="P-loop containing nucleotide triphosphate hydrolases"/>
    <property type="match status" value="2"/>
</dbReference>
<evidence type="ECO:0000256" key="4">
    <source>
        <dbReference type="ARBA" id="ARBA00022723"/>
    </source>
</evidence>
<dbReference type="CDD" id="cd18808">
    <property type="entry name" value="SF1_C_Upf1"/>
    <property type="match status" value="1"/>
</dbReference>
<gene>
    <name evidence="14" type="ORF">D915_006474</name>
</gene>
<proteinExistence type="inferred from homology"/>
<feature type="domain" description="DNA2/NAM7 helicase helicase" evidence="12">
    <location>
        <begin position="349"/>
        <end position="443"/>
    </location>
</feature>
<keyword evidence="3" id="KW-0963">Cytoplasm</keyword>
<comment type="similarity">
    <text evidence="2">Belongs to the DNA2/NAM7 helicase family.</text>
</comment>
<dbReference type="InterPro" id="IPR045055">
    <property type="entry name" value="DNA2/NAM7-like"/>
</dbReference>
<keyword evidence="15" id="KW-1185">Reference proteome</keyword>
<evidence type="ECO:0000256" key="6">
    <source>
        <dbReference type="ARBA" id="ARBA00022771"/>
    </source>
</evidence>
<dbReference type="AlphaFoldDB" id="A0A4E0RA02"/>
<dbReference type="InterPro" id="IPR027417">
    <property type="entry name" value="P-loop_NTPase"/>
</dbReference>
<comment type="caution">
    <text evidence="14">The sequence shown here is derived from an EMBL/GenBank/DDBJ whole genome shotgun (WGS) entry which is preliminary data.</text>
</comment>
<dbReference type="InterPro" id="IPR041677">
    <property type="entry name" value="DNA2/NAM7_AAA_11"/>
</dbReference>
<dbReference type="Pfam" id="PF13086">
    <property type="entry name" value="AAA_11"/>
    <property type="match status" value="2"/>
</dbReference>